<dbReference type="STRING" id="1332264.BW730_04580"/>
<dbReference type="InterPro" id="IPR007138">
    <property type="entry name" value="ABM_dom"/>
</dbReference>
<dbReference type="OrthoDB" id="5193042at2"/>
<evidence type="ECO:0000259" key="1">
    <source>
        <dbReference type="Pfam" id="PF03992"/>
    </source>
</evidence>
<sequence>MLAISRFRTDDPGFEDMARPVVDWWAARPGCLGIDLVRNLDDPALWAMVGRWDNVGAYRRSFNGYEAKMLLTPLLSRAIDEPSAYLPPTELGDNQPRTL</sequence>
<feature type="domain" description="ABM" evidence="1">
    <location>
        <begin position="26"/>
        <end position="63"/>
    </location>
</feature>
<keyword evidence="3" id="KW-1185">Reference proteome</keyword>
<dbReference type="RefSeq" id="WP_077685222.1">
    <property type="nucleotide sequence ID" value="NZ_CP019606.1"/>
</dbReference>
<accession>A0A1Q2CLB7</accession>
<dbReference type="Proteomes" id="UP000188145">
    <property type="component" value="Chromosome"/>
</dbReference>
<dbReference type="Pfam" id="PF03992">
    <property type="entry name" value="ABM"/>
    <property type="match status" value="1"/>
</dbReference>
<proteinExistence type="predicted"/>
<gene>
    <name evidence="2" type="ORF">BW730_04580</name>
</gene>
<evidence type="ECO:0000313" key="2">
    <source>
        <dbReference type="EMBL" id="AQP46907.1"/>
    </source>
</evidence>
<evidence type="ECO:0000313" key="3">
    <source>
        <dbReference type="Proteomes" id="UP000188145"/>
    </source>
</evidence>
<name>A0A1Q2CLB7_9ACTN</name>
<protein>
    <submittedName>
        <fullName evidence="2">Antibiotic biosynthesis monooxygenase</fullName>
    </submittedName>
</protein>
<organism evidence="2 3">
    <name type="scientific">Tessaracoccus aquimaris</name>
    <dbReference type="NCBI Taxonomy" id="1332264"/>
    <lineage>
        <taxon>Bacteria</taxon>
        <taxon>Bacillati</taxon>
        <taxon>Actinomycetota</taxon>
        <taxon>Actinomycetes</taxon>
        <taxon>Propionibacteriales</taxon>
        <taxon>Propionibacteriaceae</taxon>
        <taxon>Tessaracoccus</taxon>
    </lineage>
</organism>
<reference evidence="3" key="1">
    <citation type="submission" date="2017-02" db="EMBL/GenBank/DDBJ databases">
        <title>Tessaracoccus aquaemaris sp. nov., isolated from the intestine of a Korean rockfish, Sebastes schlegelii, in a marine aquaculture pond.</title>
        <authorList>
            <person name="Tak E.J."/>
            <person name="Bae J.-W."/>
        </authorList>
    </citation>
    <scope>NUCLEOTIDE SEQUENCE [LARGE SCALE GENOMIC DNA]</scope>
    <source>
        <strain evidence="3">NSG39</strain>
    </source>
</reference>
<keyword evidence="2" id="KW-0560">Oxidoreductase</keyword>
<dbReference type="InterPro" id="IPR011008">
    <property type="entry name" value="Dimeric_a/b-barrel"/>
</dbReference>
<dbReference type="GO" id="GO:0004497">
    <property type="term" value="F:monooxygenase activity"/>
    <property type="evidence" value="ECO:0007669"/>
    <property type="project" value="UniProtKB-KW"/>
</dbReference>
<keyword evidence="2" id="KW-0503">Monooxygenase</keyword>
<dbReference type="EMBL" id="CP019606">
    <property type="protein sequence ID" value="AQP46907.1"/>
    <property type="molecule type" value="Genomic_DNA"/>
</dbReference>
<dbReference type="Gene3D" id="3.30.70.100">
    <property type="match status" value="1"/>
</dbReference>
<dbReference type="SUPFAM" id="SSF54909">
    <property type="entry name" value="Dimeric alpha+beta barrel"/>
    <property type="match status" value="1"/>
</dbReference>
<dbReference type="AlphaFoldDB" id="A0A1Q2CLB7"/>
<dbReference type="KEGG" id="tes:BW730_04580"/>